<dbReference type="EMBL" id="ML736304">
    <property type="protein sequence ID" value="KAE8373757.1"/>
    <property type="molecule type" value="Genomic_DNA"/>
</dbReference>
<evidence type="ECO:0000256" key="3">
    <source>
        <dbReference type="RuleBase" id="RU362118"/>
    </source>
</evidence>
<evidence type="ECO:0000256" key="2">
    <source>
        <dbReference type="ARBA" id="ARBA00022898"/>
    </source>
</evidence>
<name>A0A5N7AV79_9EURO</name>
<evidence type="ECO:0000313" key="4">
    <source>
        <dbReference type="EMBL" id="KAE8373757.1"/>
    </source>
</evidence>
<dbReference type="InterPro" id="IPR015422">
    <property type="entry name" value="PyrdxlP-dep_Trfase_small"/>
</dbReference>
<accession>A0A5N7AV79</accession>
<dbReference type="GO" id="GO:0019346">
    <property type="term" value="P:transsulfuration"/>
    <property type="evidence" value="ECO:0007669"/>
    <property type="project" value="InterPro"/>
</dbReference>
<sequence>MPLPVPPPLGHAIPYSRHAVSVQLPTWVDMCGMAHGEDRVKRALRIGYPRSFIQGDVRDLVARCVKRYASMDQTCLLFPSLEHASACEAFVQSQKDNDGKSYDSCVVRAIDFSTDSSLDLGHVGKGYSTAQHIRLYATFFPAVDFPVALKFWRLTGTGISSRLAEDLLANTNLSVDTGGPNQALQIHGAGPWTQDIIRQRIASLLNRTSFPGYQGLEIGASDIFLFPTGMSAIYHCNKLLNQWRGGQSIVFGFPYELTLKLVETFGKSCKFYGFGTPDELEDLEAYLHTETENGRWIQAIWCECPSNPLLRTVDLDRIRQLADQYRIPVVVDETIGTFANVDVSPVADIVITSLTKTFSGYLDVMAGSIILNPASTFYAKFRKILSTYPNGLYEPDAVQLECNSRDFLPRAAKMNDTAMALVSNLYPHVSTPGSILTNIYYPCTCWSAENYRARMRPHTPEFKPGYGCLFTLEFTSVATATRFFDALDVHKGPSLGGNLTLAQPYVQTVFFREKEWAARYGLKESIIRISVGLEEVDDLLDAFGHALRVASNAE</sequence>
<dbReference type="Gene3D" id="3.40.640.10">
    <property type="entry name" value="Type I PLP-dependent aspartate aminotransferase-like (Major domain)"/>
    <property type="match status" value="1"/>
</dbReference>
<dbReference type="GO" id="GO:0003962">
    <property type="term" value="F:cystathionine gamma-synthase activity"/>
    <property type="evidence" value="ECO:0007669"/>
    <property type="project" value="TreeGrafter"/>
</dbReference>
<keyword evidence="2 3" id="KW-0663">Pyridoxal phosphate</keyword>
<dbReference type="PANTHER" id="PTHR42699:SF1">
    <property type="entry name" value="CYSTATHIONINE GAMMA-SYNTHASE-RELATED"/>
    <property type="match status" value="1"/>
</dbReference>
<dbReference type="SUPFAM" id="SSF53383">
    <property type="entry name" value="PLP-dependent transferases"/>
    <property type="match status" value="1"/>
</dbReference>
<organism evidence="4 5">
    <name type="scientific">Aspergillus bertholletiae</name>
    <dbReference type="NCBI Taxonomy" id="1226010"/>
    <lineage>
        <taxon>Eukaryota</taxon>
        <taxon>Fungi</taxon>
        <taxon>Dikarya</taxon>
        <taxon>Ascomycota</taxon>
        <taxon>Pezizomycotina</taxon>
        <taxon>Eurotiomycetes</taxon>
        <taxon>Eurotiomycetidae</taxon>
        <taxon>Eurotiales</taxon>
        <taxon>Aspergillaceae</taxon>
        <taxon>Aspergillus</taxon>
        <taxon>Aspergillus subgen. Circumdati</taxon>
    </lineage>
</organism>
<dbReference type="PANTHER" id="PTHR42699">
    <property type="match status" value="1"/>
</dbReference>
<dbReference type="Gene3D" id="3.90.1150.10">
    <property type="entry name" value="Aspartate Aminotransferase, domain 1"/>
    <property type="match status" value="1"/>
</dbReference>
<dbReference type="InterPro" id="IPR015421">
    <property type="entry name" value="PyrdxlP-dep_Trfase_major"/>
</dbReference>
<dbReference type="OrthoDB" id="10047078at2759"/>
<dbReference type="InterPro" id="IPR051750">
    <property type="entry name" value="Trans-sulfuration_enzymes"/>
</dbReference>
<dbReference type="Proteomes" id="UP000326198">
    <property type="component" value="Unassembled WGS sequence"/>
</dbReference>
<evidence type="ECO:0000256" key="1">
    <source>
        <dbReference type="ARBA" id="ARBA00001933"/>
    </source>
</evidence>
<dbReference type="Pfam" id="PF01053">
    <property type="entry name" value="Cys_Met_Meta_PP"/>
    <property type="match status" value="1"/>
</dbReference>
<dbReference type="AlphaFoldDB" id="A0A5N7AV79"/>
<dbReference type="InterPro" id="IPR000277">
    <property type="entry name" value="Cys/Met-Metab_PyrdxlP-dep_enz"/>
</dbReference>
<reference evidence="4 5" key="1">
    <citation type="submission" date="2019-04" db="EMBL/GenBank/DDBJ databases">
        <title>Friends and foes A comparative genomics studyof 23 Aspergillus species from section Flavi.</title>
        <authorList>
            <consortium name="DOE Joint Genome Institute"/>
            <person name="Kjaerbolling I."/>
            <person name="Vesth T."/>
            <person name="Frisvad J.C."/>
            <person name="Nybo J.L."/>
            <person name="Theobald S."/>
            <person name="Kildgaard S."/>
            <person name="Isbrandt T."/>
            <person name="Kuo A."/>
            <person name="Sato A."/>
            <person name="Lyhne E.K."/>
            <person name="Kogle M.E."/>
            <person name="Wiebenga A."/>
            <person name="Kun R.S."/>
            <person name="Lubbers R.J."/>
            <person name="Makela M.R."/>
            <person name="Barry K."/>
            <person name="Chovatia M."/>
            <person name="Clum A."/>
            <person name="Daum C."/>
            <person name="Haridas S."/>
            <person name="He G."/>
            <person name="LaButti K."/>
            <person name="Lipzen A."/>
            <person name="Mondo S."/>
            <person name="Riley R."/>
            <person name="Salamov A."/>
            <person name="Simmons B.A."/>
            <person name="Magnuson J.K."/>
            <person name="Henrissat B."/>
            <person name="Mortensen U.H."/>
            <person name="Larsen T.O."/>
            <person name="Devries R.P."/>
            <person name="Grigoriev I.V."/>
            <person name="Machida M."/>
            <person name="Baker S.E."/>
            <person name="Andersen M.R."/>
        </authorList>
    </citation>
    <scope>NUCLEOTIDE SEQUENCE [LARGE SCALE GENOMIC DNA]</scope>
    <source>
        <strain evidence="4 5">IBT 29228</strain>
    </source>
</reference>
<proteinExistence type="inferred from homology"/>
<protein>
    <submittedName>
        <fullName evidence="4">Cystathionine gamma-synthase</fullName>
    </submittedName>
</protein>
<dbReference type="InterPro" id="IPR015424">
    <property type="entry name" value="PyrdxlP-dep_Trfase"/>
</dbReference>
<comment type="cofactor">
    <cofactor evidence="1 3">
        <name>pyridoxal 5'-phosphate</name>
        <dbReference type="ChEBI" id="CHEBI:597326"/>
    </cofactor>
</comment>
<dbReference type="GO" id="GO:0030170">
    <property type="term" value="F:pyridoxal phosphate binding"/>
    <property type="evidence" value="ECO:0007669"/>
    <property type="project" value="InterPro"/>
</dbReference>
<keyword evidence="5" id="KW-1185">Reference proteome</keyword>
<comment type="similarity">
    <text evidence="3">Belongs to the trans-sulfuration enzymes family.</text>
</comment>
<evidence type="ECO:0000313" key="5">
    <source>
        <dbReference type="Proteomes" id="UP000326198"/>
    </source>
</evidence>
<gene>
    <name evidence="4" type="ORF">BDV26DRAFT_58288</name>
</gene>